<dbReference type="Pfam" id="PF11367">
    <property type="entry name" value="Tail_completion_gp17"/>
    <property type="match status" value="1"/>
</dbReference>
<accession>A0A1S1NX29</accession>
<dbReference type="Proteomes" id="UP000322553">
    <property type="component" value="Chromosome"/>
</dbReference>
<keyword evidence="2" id="KW-1185">Reference proteome</keyword>
<dbReference type="KEGG" id="kuy:FY550_09310"/>
<reference evidence="1 2" key="1">
    <citation type="submission" date="2019-08" db="EMBL/GenBank/DDBJ databases">
        <title>Complete genome sequence of Kushneria sp. YCWA18, a halophilic phosphate-solubilizing bacterium isolated from Daqiao saltern in China.</title>
        <authorList>
            <person name="Du G.-X."/>
            <person name="Qu L.-Y."/>
        </authorList>
    </citation>
    <scope>NUCLEOTIDE SEQUENCE [LARGE SCALE GENOMIC DNA]</scope>
    <source>
        <strain evidence="1 2">YCWA18</strain>
    </source>
</reference>
<name>A0A1S1NX29_9GAMM</name>
<dbReference type="STRING" id="657387.BH688_05565"/>
<gene>
    <name evidence="1" type="ORF">FY550_09310</name>
</gene>
<dbReference type="RefSeq" id="WP_070977657.1">
    <property type="nucleotide sequence ID" value="NZ_CP043420.1"/>
</dbReference>
<proteinExistence type="predicted"/>
<dbReference type="AlphaFoldDB" id="A0A1S1NX29"/>
<dbReference type="InterPro" id="IPR021508">
    <property type="entry name" value="Gp17-like"/>
</dbReference>
<dbReference type="EMBL" id="CP043420">
    <property type="protein sequence ID" value="QEL11314.1"/>
    <property type="molecule type" value="Genomic_DNA"/>
</dbReference>
<evidence type="ECO:0000313" key="2">
    <source>
        <dbReference type="Proteomes" id="UP000322553"/>
    </source>
</evidence>
<organism evidence="1 2">
    <name type="scientific">Kushneria phosphatilytica</name>
    <dbReference type="NCBI Taxonomy" id="657387"/>
    <lineage>
        <taxon>Bacteria</taxon>
        <taxon>Pseudomonadati</taxon>
        <taxon>Pseudomonadota</taxon>
        <taxon>Gammaproteobacteria</taxon>
        <taxon>Oceanospirillales</taxon>
        <taxon>Halomonadaceae</taxon>
        <taxon>Kushneria</taxon>
    </lineage>
</organism>
<sequence>MYPPVFKTCSGKSAVTAVLGTDPVRLFPTEAPQGVSTPYATHQIASGMPYNYLAQRPDTDRFTIQIDVFASDQGAAHEAADALIHAMEGAAYVTSYNLNERDEDTRNWRFSFDVDWIVPR</sequence>
<dbReference type="OrthoDB" id="5739856at2"/>
<evidence type="ECO:0000313" key="1">
    <source>
        <dbReference type="EMBL" id="QEL11314.1"/>
    </source>
</evidence>
<protein>
    <submittedName>
        <fullName evidence="1">DUF3168 domain-containing protein</fullName>
    </submittedName>
</protein>